<dbReference type="RefSeq" id="WP_150033872.1">
    <property type="nucleotide sequence ID" value="NZ_VWSH01000004.1"/>
</dbReference>
<evidence type="ECO:0000313" key="3">
    <source>
        <dbReference type="Proteomes" id="UP000323632"/>
    </source>
</evidence>
<evidence type="ECO:0000313" key="2">
    <source>
        <dbReference type="EMBL" id="KAA5532369.1"/>
    </source>
</evidence>
<organism evidence="2 3">
    <name type="scientific">Taibaiella lutea</name>
    <dbReference type="NCBI Taxonomy" id="2608001"/>
    <lineage>
        <taxon>Bacteria</taxon>
        <taxon>Pseudomonadati</taxon>
        <taxon>Bacteroidota</taxon>
        <taxon>Chitinophagia</taxon>
        <taxon>Chitinophagales</taxon>
        <taxon>Chitinophagaceae</taxon>
        <taxon>Taibaiella</taxon>
    </lineage>
</organism>
<dbReference type="Gene3D" id="2.40.128.110">
    <property type="entry name" value="Lipid/polyisoprenoid-binding, YceI-like"/>
    <property type="match status" value="1"/>
</dbReference>
<keyword evidence="3" id="KW-1185">Reference proteome</keyword>
<dbReference type="SMART" id="SM00867">
    <property type="entry name" value="YceI"/>
    <property type="match status" value="1"/>
</dbReference>
<accession>A0A5M6CGX7</accession>
<protein>
    <submittedName>
        <fullName evidence="2">YceI family protein</fullName>
    </submittedName>
</protein>
<reference evidence="2 3" key="1">
    <citation type="submission" date="2019-09" db="EMBL/GenBank/DDBJ databases">
        <title>Genome sequence and assembly of Taibaiella sp.</title>
        <authorList>
            <person name="Chhetri G."/>
        </authorList>
    </citation>
    <scope>NUCLEOTIDE SEQUENCE [LARGE SCALE GENOMIC DNA]</scope>
    <source>
        <strain evidence="2 3">KVB11</strain>
    </source>
</reference>
<dbReference type="InterPro" id="IPR007372">
    <property type="entry name" value="Lipid/polyisoprenoid-bd_YceI"/>
</dbReference>
<dbReference type="SUPFAM" id="SSF101874">
    <property type="entry name" value="YceI-like"/>
    <property type="match status" value="1"/>
</dbReference>
<gene>
    <name evidence="2" type="ORF">F0919_16390</name>
</gene>
<dbReference type="Pfam" id="PF04264">
    <property type="entry name" value="YceI"/>
    <property type="match status" value="1"/>
</dbReference>
<comment type="caution">
    <text evidence="2">The sequence shown here is derived from an EMBL/GenBank/DDBJ whole genome shotgun (WGS) entry which is preliminary data.</text>
</comment>
<dbReference type="Proteomes" id="UP000323632">
    <property type="component" value="Unassembled WGS sequence"/>
</dbReference>
<feature type="domain" description="Lipid/polyisoprenoid-binding YceI-like" evidence="1">
    <location>
        <begin position="25"/>
        <end position="195"/>
    </location>
</feature>
<dbReference type="AlphaFoldDB" id="A0A5M6CGX7"/>
<dbReference type="PANTHER" id="PTHR34406:SF1">
    <property type="entry name" value="PROTEIN YCEI"/>
    <property type="match status" value="1"/>
</dbReference>
<dbReference type="EMBL" id="VWSH01000004">
    <property type="protein sequence ID" value="KAA5532369.1"/>
    <property type="molecule type" value="Genomic_DNA"/>
</dbReference>
<evidence type="ECO:0000259" key="1">
    <source>
        <dbReference type="SMART" id="SM00867"/>
    </source>
</evidence>
<dbReference type="InterPro" id="IPR036761">
    <property type="entry name" value="TTHA0802/YceI-like_sf"/>
</dbReference>
<name>A0A5M6CGX7_9BACT</name>
<dbReference type="PANTHER" id="PTHR34406">
    <property type="entry name" value="PROTEIN YCEI"/>
    <property type="match status" value="1"/>
</dbReference>
<sequence>MKLHFSILSLIFINILFFSFKKDNTYKIDLTKSGMTWRMPITGGEHNGTIKINSGYLVYDGNAIKAGTFTIDLNTVKDLDLEKEKQPKIEAHIKSEDFFETAKYPYATFVIDKIEKKEDNELMAYGKLTIKNITKPISFPVKFKESNNVLYVTADKIKINRKQYGIEIKNKGFKGGLKEMVINDAFNVSFSIALHP</sequence>
<proteinExistence type="predicted"/>